<keyword evidence="3" id="KW-1185">Reference proteome</keyword>
<evidence type="ECO:0000259" key="1">
    <source>
        <dbReference type="Pfam" id="PF02254"/>
    </source>
</evidence>
<dbReference type="Gene3D" id="3.40.50.720">
    <property type="entry name" value="NAD(P)-binding Rossmann-like Domain"/>
    <property type="match status" value="1"/>
</dbReference>
<dbReference type="InterPro" id="IPR050721">
    <property type="entry name" value="Trk_Ktr_HKT_K-transport"/>
</dbReference>
<dbReference type="PANTHER" id="PTHR43833">
    <property type="entry name" value="POTASSIUM CHANNEL PROTEIN 2-RELATED-RELATED"/>
    <property type="match status" value="1"/>
</dbReference>
<dbReference type="AlphaFoldDB" id="A0A852X8E9"/>
<dbReference type="GO" id="GO:0006813">
    <property type="term" value="P:potassium ion transport"/>
    <property type="evidence" value="ECO:0007669"/>
    <property type="project" value="InterPro"/>
</dbReference>
<dbReference type="Pfam" id="PF02254">
    <property type="entry name" value="TrkA_N"/>
    <property type="match status" value="1"/>
</dbReference>
<dbReference type="Proteomes" id="UP000592181">
    <property type="component" value="Unassembled WGS sequence"/>
</dbReference>
<feature type="domain" description="RCK N-terminal" evidence="1">
    <location>
        <begin position="6"/>
        <end position="120"/>
    </location>
</feature>
<accession>A0A852X8E9</accession>
<evidence type="ECO:0000313" key="3">
    <source>
        <dbReference type="Proteomes" id="UP000592181"/>
    </source>
</evidence>
<dbReference type="RefSeq" id="WP_179462465.1">
    <property type="nucleotide sequence ID" value="NZ_JACBZX010000001.1"/>
</dbReference>
<evidence type="ECO:0000313" key="2">
    <source>
        <dbReference type="EMBL" id="NYG37033.1"/>
    </source>
</evidence>
<comment type="caution">
    <text evidence="2">The sequence shown here is derived from an EMBL/GenBank/DDBJ whole genome shotgun (WGS) entry which is preliminary data.</text>
</comment>
<dbReference type="EMBL" id="JACBZX010000001">
    <property type="protein sequence ID" value="NYG37033.1"/>
    <property type="molecule type" value="Genomic_DNA"/>
</dbReference>
<gene>
    <name evidence="2" type="ORF">BJY28_001502</name>
</gene>
<protein>
    <submittedName>
        <fullName evidence="2">Trk system potassium uptake protein TrkA</fullName>
    </submittedName>
</protein>
<sequence length="147" mass="16302">MARYDVAVIGLGRFGSALAVRLEEQGRRVLGVDTDPRLVQSLADDIRHLAVAQARDPETLEQLGITPETLVVVGMTDVQASMLIVTSLTSLGVRKIWAKSGSDQHTEILSRLGVTRIVQPEREAGLLMAGELLERHHQRHRRGRRRP</sequence>
<name>A0A852X8E9_9MICO</name>
<organism evidence="2 3">
    <name type="scientific">Janibacter alkaliphilus</name>
    <dbReference type="NCBI Taxonomy" id="1069963"/>
    <lineage>
        <taxon>Bacteria</taxon>
        <taxon>Bacillati</taxon>
        <taxon>Actinomycetota</taxon>
        <taxon>Actinomycetes</taxon>
        <taxon>Micrococcales</taxon>
        <taxon>Intrasporangiaceae</taxon>
        <taxon>Janibacter</taxon>
    </lineage>
</organism>
<dbReference type="InterPro" id="IPR003148">
    <property type="entry name" value="RCK_N"/>
</dbReference>
<reference evidence="2 3" key="1">
    <citation type="submission" date="2020-07" db="EMBL/GenBank/DDBJ databases">
        <title>Sequencing the genomes of 1000 actinobacteria strains.</title>
        <authorList>
            <person name="Klenk H.-P."/>
        </authorList>
    </citation>
    <scope>NUCLEOTIDE SEQUENCE [LARGE SCALE GENOMIC DNA]</scope>
    <source>
        <strain evidence="2 3">DSM 24723</strain>
    </source>
</reference>
<dbReference type="PANTHER" id="PTHR43833:SF7">
    <property type="entry name" value="KTR SYSTEM POTASSIUM UPTAKE PROTEIN C"/>
    <property type="match status" value="1"/>
</dbReference>
<dbReference type="SUPFAM" id="SSF51735">
    <property type="entry name" value="NAD(P)-binding Rossmann-fold domains"/>
    <property type="match status" value="1"/>
</dbReference>
<dbReference type="InterPro" id="IPR036291">
    <property type="entry name" value="NAD(P)-bd_dom_sf"/>
</dbReference>
<proteinExistence type="predicted"/>